<dbReference type="AlphaFoldDB" id="X1G6Q0"/>
<name>X1G6Q0_9ZZZZ</name>
<dbReference type="GO" id="GO:0006310">
    <property type="term" value="P:DNA recombination"/>
    <property type="evidence" value="ECO:0007669"/>
    <property type="project" value="UniProtKB-KW"/>
</dbReference>
<dbReference type="GO" id="GO:0003677">
    <property type="term" value="F:DNA binding"/>
    <property type="evidence" value="ECO:0007669"/>
    <property type="project" value="InterPro"/>
</dbReference>
<dbReference type="GO" id="GO:0015074">
    <property type="term" value="P:DNA integration"/>
    <property type="evidence" value="ECO:0007669"/>
    <property type="project" value="InterPro"/>
</dbReference>
<feature type="non-terminal residue" evidence="3">
    <location>
        <position position="1"/>
    </location>
</feature>
<accession>X1G6Q0</accession>
<dbReference type="SUPFAM" id="SSF56349">
    <property type="entry name" value="DNA breaking-rejoining enzymes"/>
    <property type="match status" value="1"/>
</dbReference>
<dbReference type="EMBL" id="BARU01005500">
    <property type="protein sequence ID" value="GAH37244.1"/>
    <property type="molecule type" value="Genomic_DNA"/>
</dbReference>
<protein>
    <recommendedName>
        <fullName evidence="2">Tyr recombinase domain-containing protein</fullName>
    </recommendedName>
</protein>
<dbReference type="InterPro" id="IPR013762">
    <property type="entry name" value="Integrase-like_cat_sf"/>
</dbReference>
<feature type="domain" description="Tyr recombinase" evidence="2">
    <location>
        <begin position="1"/>
        <end position="130"/>
    </location>
</feature>
<evidence type="ECO:0000259" key="2">
    <source>
        <dbReference type="PROSITE" id="PS51898"/>
    </source>
</evidence>
<dbReference type="Pfam" id="PF00589">
    <property type="entry name" value="Phage_integrase"/>
    <property type="match status" value="1"/>
</dbReference>
<dbReference type="InterPro" id="IPR011010">
    <property type="entry name" value="DNA_brk_join_enz"/>
</dbReference>
<dbReference type="PANTHER" id="PTHR30349:SF64">
    <property type="entry name" value="PROPHAGE INTEGRASE INTD-RELATED"/>
    <property type="match status" value="1"/>
</dbReference>
<proteinExistence type="predicted"/>
<comment type="caution">
    <text evidence="3">The sequence shown here is derived from an EMBL/GenBank/DDBJ whole genome shotgun (WGS) entry which is preliminary data.</text>
</comment>
<evidence type="ECO:0000313" key="3">
    <source>
        <dbReference type="EMBL" id="GAH37244.1"/>
    </source>
</evidence>
<dbReference type="InterPro" id="IPR050090">
    <property type="entry name" value="Tyrosine_recombinase_XerCD"/>
</dbReference>
<dbReference type="PROSITE" id="PS51898">
    <property type="entry name" value="TYR_RECOMBINASE"/>
    <property type="match status" value="1"/>
</dbReference>
<keyword evidence="1" id="KW-0233">DNA recombination</keyword>
<dbReference type="PANTHER" id="PTHR30349">
    <property type="entry name" value="PHAGE INTEGRASE-RELATED"/>
    <property type="match status" value="1"/>
</dbReference>
<dbReference type="InterPro" id="IPR002104">
    <property type="entry name" value="Integrase_catalytic"/>
</dbReference>
<dbReference type="Gene3D" id="1.10.443.10">
    <property type="entry name" value="Intergrase catalytic core"/>
    <property type="match status" value="1"/>
</dbReference>
<evidence type="ECO:0000256" key="1">
    <source>
        <dbReference type="ARBA" id="ARBA00023172"/>
    </source>
</evidence>
<reference evidence="3" key="1">
    <citation type="journal article" date="2014" name="Front. Microbiol.">
        <title>High frequency of phylogenetically diverse reductive dehalogenase-homologous genes in deep subseafloor sedimentary metagenomes.</title>
        <authorList>
            <person name="Kawai M."/>
            <person name="Futagami T."/>
            <person name="Toyoda A."/>
            <person name="Takaki Y."/>
            <person name="Nishi S."/>
            <person name="Hori S."/>
            <person name="Arai W."/>
            <person name="Tsubouchi T."/>
            <person name="Morono Y."/>
            <person name="Uchiyama I."/>
            <person name="Ito T."/>
            <person name="Fujiyama A."/>
            <person name="Inagaki F."/>
            <person name="Takami H."/>
        </authorList>
    </citation>
    <scope>NUCLEOTIDE SEQUENCE</scope>
    <source>
        <strain evidence="3">Expedition CK06-06</strain>
    </source>
</reference>
<sequence length="139" mass="16119">DLLIGKVMVREGKGAKDRTLTINEANIELLNHWKERQLEATERKSKYIFTTLRGSQLNNRYVQAMVERYGMKAGIEKRISPHILRHTFATELYKFTKDILAVQKALGHSDLSTTMIYTHIIDEQLENSLRAFQNRGLTK</sequence>
<organism evidence="3">
    <name type="scientific">marine sediment metagenome</name>
    <dbReference type="NCBI Taxonomy" id="412755"/>
    <lineage>
        <taxon>unclassified sequences</taxon>
        <taxon>metagenomes</taxon>
        <taxon>ecological metagenomes</taxon>
    </lineage>
</organism>
<gene>
    <name evidence="3" type="ORF">S03H2_10714</name>
</gene>